<dbReference type="EMBL" id="CAXIEN010000084">
    <property type="protein sequence ID" value="CAL1275280.1"/>
    <property type="molecule type" value="Genomic_DNA"/>
</dbReference>
<sequence length="176" mass="20216">FTYIKDLLLLTRKAIKSPEPFRILKILNKSENINLTMEYHAYFNWSLLVAVSLVCHALADDSAETNRKFLENLGCIFKSGDQYWCNYYLENCNNELPDTFKQAYDECVKELFPNGIGECTSTQEMYESDEKRKQLNDCIGEKVGSYQVSGSDEKRLDYVNRCAATIAKKLGCRASK</sequence>
<organism evidence="1 2">
    <name type="scientific">Larinioides sclopetarius</name>
    <dbReference type="NCBI Taxonomy" id="280406"/>
    <lineage>
        <taxon>Eukaryota</taxon>
        <taxon>Metazoa</taxon>
        <taxon>Ecdysozoa</taxon>
        <taxon>Arthropoda</taxon>
        <taxon>Chelicerata</taxon>
        <taxon>Arachnida</taxon>
        <taxon>Araneae</taxon>
        <taxon>Araneomorphae</taxon>
        <taxon>Entelegynae</taxon>
        <taxon>Araneoidea</taxon>
        <taxon>Araneidae</taxon>
        <taxon>Larinioides</taxon>
    </lineage>
</organism>
<dbReference type="Proteomes" id="UP001497382">
    <property type="component" value="Unassembled WGS sequence"/>
</dbReference>
<reference evidence="1 2" key="1">
    <citation type="submission" date="2024-04" db="EMBL/GenBank/DDBJ databases">
        <authorList>
            <person name="Rising A."/>
            <person name="Reimegard J."/>
            <person name="Sonavane S."/>
            <person name="Akerstrom W."/>
            <person name="Nylinder S."/>
            <person name="Hedman E."/>
            <person name="Kallberg Y."/>
        </authorList>
    </citation>
    <scope>NUCLEOTIDE SEQUENCE [LARGE SCALE GENOMIC DNA]</scope>
</reference>
<proteinExistence type="predicted"/>
<name>A0AAV1ZY25_9ARAC</name>
<gene>
    <name evidence="1" type="ORF">LARSCL_LOCUS7989</name>
</gene>
<keyword evidence="2" id="KW-1185">Reference proteome</keyword>
<comment type="caution">
    <text evidence="1">The sequence shown here is derived from an EMBL/GenBank/DDBJ whole genome shotgun (WGS) entry which is preliminary data.</text>
</comment>
<evidence type="ECO:0000313" key="1">
    <source>
        <dbReference type="EMBL" id="CAL1275280.1"/>
    </source>
</evidence>
<evidence type="ECO:0000313" key="2">
    <source>
        <dbReference type="Proteomes" id="UP001497382"/>
    </source>
</evidence>
<dbReference type="AlphaFoldDB" id="A0AAV1ZY25"/>
<accession>A0AAV1ZY25</accession>
<feature type="non-terminal residue" evidence="1">
    <location>
        <position position="1"/>
    </location>
</feature>
<protein>
    <submittedName>
        <fullName evidence="1">Uncharacterized protein</fullName>
    </submittedName>
</protein>